<organism evidence="4 5">
    <name type="scientific">Haloterrigena salina JCM 13891</name>
    <dbReference type="NCBI Taxonomy" id="1227488"/>
    <lineage>
        <taxon>Archaea</taxon>
        <taxon>Methanobacteriati</taxon>
        <taxon>Methanobacteriota</taxon>
        <taxon>Stenosarchaea group</taxon>
        <taxon>Halobacteria</taxon>
        <taxon>Halobacteriales</taxon>
        <taxon>Natrialbaceae</taxon>
        <taxon>Haloterrigena</taxon>
    </lineage>
</organism>
<comment type="caution">
    <text evidence="4">The sequence shown here is derived from an EMBL/GenBank/DDBJ whole genome shotgun (WGS) entry which is preliminary data.</text>
</comment>
<dbReference type="InterPro" id="IPR017850">
    <property type="entry name" value="Alkaline_phosphatase_core_sf"/>
</dbReference>
<dbReference type="EMBL" id="AOIS01000065">
    <property type="protein sequence ID" value="ELZ14076.1"/>
    <property type="molecule type" value="Genomic_DNA"/>
</dbReference>
<dbReference type="OrthoDB" id="3164at2157"/>
<evidence type="ECO:0000256" key="2">
    <source>
        <dbReference type="SAM" id="MobiDB-lite"/>
    </source>
</evidence>
<gene>
    <name evidence="4" type="ORF">C477_21190</name>
</gene>
<name>M0BST8_9EURY</name>
<proteinExistence type="inferred from homology"/>
<dbReference type="AlphaFoldDB" id="M0BST8"/>
<evidence type="ECO:0000313" key="4">
    <source>
        <dbReference type="EMBL" id="ELZ14076.1"/>
    </source>
</evidence>
<dbReference type="STRING" id="1227488.C477_21190"/>
<dbReference type="InterPro" id="IPR000917">
    <property type="entry name" value="Sulfatase_N"/>
</dbReference>
<feature type="domain" description="Sulfatase N-terminal" evidence="3">
    <location>
        <begin position="2"/>
        <end position="329"/>
    </location>
</feature>
<dbReference type="Pfam" id="PF00884">
    <property type="entry name" value="Sulfatase"/>
    <property type="match status" value="1"/>
</dbReference>
<feature type="compositionally biased region" description="Polar residues" evidence="2">
    <location>
        <begin position="435"/>
        <end position="447"/>
    </location>
</feature>
<evidence type="ECO:0000256" key="1">
    <source>
        <dbReference type="ARBA" id="ARBA00008779"/>
    </source>
</evidence>
<protein>
    <submittedName>
        <fullName evidence="4">Sulfatase</fullName>
    </submittedName>
</protein>
<feature type="region of interest" description="Disordered" evidence="2">
    <location>
        <begin position="433"/>
        <end position="463"/>
    </location>
</feature>
<dbReference type="SUPFAM" id="SSF53649">
    <property type="entry name" value="Alkaline phosphatase-like"/>
    <property type="match status" value="1"/>
</dbReference>
<evidence type="ECO:0000259" key="3">
    <source>
        <dbReference type="Pfam" id="PF00884"/>
    </source>
</evidence>
<dbReference type="Gene3D" id="3.40.720.10">
    <property type="entry name" value="Alkaline Phosphatase, subunit A"/>
    <property type="match status" value="1"/>
</dbReference>
<dbReference type="RefSeq" id="WP_008896493.1">
    <property type="nucleotide sequence ID" value="NZ_AOIS01000065.1"/>
</dbReference>
<dbReference type="Gene3D" id="3.30.1120.10">
    <property type="match status" value="1"/>
</dbReference>
<keyword evidence="5" id="KW-1185">Reference proteome</keyword>
<dbReference type="PATRIC" id="fig|1227488.3.peg.4260"/>
<dbReference type="InterPro" id="IPR050738">
    <property type="entry name" value="Sulfatase"/>
</dbReference>
<dbReference type="Proteomes" id="UP000011657">
    <property type="component" value="Unassembled WGS sequence"/>
</dbReference>
<dbReference type="PANTHER" id="PTHR42693:SF33">
    <property type="entry name" value="ARYLSULFATASE"/>
    <property type="match status" value="1"/>
</dbReference>
<dbReference type="PANTHER" id="PTHR42693">
    <property type="entry name" value="ARYLSULFATASE FAMILY MEMBER"/>
    <property type="match status" value="1"/>
</dbReference>
<reference evidence="4 5" key="1">
    <citation type="journal article" date="2014" name="PLoS Genet.">
        <title>Phylogenetically driven sequencing of extremely halophilic archaea reveals strategies for static and dynamic osmo-response.</title>
        <authorList>
            <person name="Becker E.A."/>
            <person name="Seitzer P.M."/>
            <person name="Tritt A."/>
            <person name="Larsen D."/>
            <person name="Krusor M."/>
            <person name="Yao A.I."/>
            <person name="Wu D."/>
            <person name="Madern D."/>
            <person name="Eisen J.A."/>
            <person name="Darling A.E."/>
            <person name="Facciotti M.T."/>
        </authorList>
    </citation>
    <scope>NUCLEOTIDE SEQUENCE [LARGE SCALE GENOMIC DNA]</scope>
    <source>
        <strain evidence="4 5">JCM 13891</strain>
    </source>
</reference>
<dbReference type="eggNOG" id="arCOG02785">
    <property type="taxonomic scope" value="Archaea"/>
</dbReference>
<comment type="similarity">
    <text evidence="1">Belongs to the sulfatase family.</text>
</comment>
<evidence type="ECO:0000313" key="5">
    <source>
        <dbReference type="Proteomes" id="UP000011657"/>
    </source>
</evidence>
<sequence length="463" mass="52258">MNVLLITLDAFRKDLVSGSHTPYLSKISKEGVTFDNAISTGSGTSSSFPGILASSLPMDYGYAKFRPEHVTLAEQLDSTTIGISSSLPTSSIYNFNRGFNRWNDNVDNSYLGEIRKVIRENDWLLRLGEKAIKIGEKMFDSDNSPSYTPANEVTDTALSELNKCNKNDNFLWAHYMETHTPYFPPEEFQFGSPSEGIPTVNKHIDSYNKNKPKVNSPTTPEDTSSIIPKSVRSSMEKYYKSEAKFLDREIKRLVEGAKRHLEEVTVIICADHGEEFFEHGHFGHQPKLYEELVNVPLIVYSTSSDIAEKNIRRPTSLLNIPPTVCDLLDRAPADNWRGESLLSILDEGRSDENPKVISELCHSADQGLGGPINRDKAIISVRSDEWKYILNNQIEKDRLYNLKKDEKEKENVVDDHPEIGDKLRRIAEDRLAEITNDSDSESSNGDISDNVEDRLEELGYINS</sequence>
<accession>M0BST8</accession>
<dbReference type="GO" id="GO:0004065">
    <property type="term" value="F:arylsulfatase activity"/>
    <property type="evidence" value="ECO:0007669"/>
    <property type="project" value="TreeGrafter"/>
</dbReference>
<dbReference type="CDD" id="cd16148">
    <property type="entry name" value="sulfatase_like"/>
    <property type="match status" value="1"/>
</dbReference>